<dbReference type="Pfam" id="PF14815">
    <property type="entry name" value="NUDIX_4"/>
    <property type="match status" value="1"/>
</dbReference>
<keyword evidence="16" id="KW-1185">Reference proteome</keyword>
<dbReference type="GO" id="GO:0006298">
    <property type="term" value="P:mismatch repair"/>
    <property type="evidence" value="ECO:0007669"/>
    <property type="project" value="TreeGrafter"/>
</dbReference>
<dbReference type="GO" id="GO:0046872">
    <property type="term" value="F:metal ion binding"/>
    <property type="evidence" value="ECO:0007669"/>
    <property type="project" value="UniProtKB-UniRule"/>
</dbReference>
<dbReference type="RefSeq" id="WP_091475922.1">
    <property type="nucleotide sequence ID" value="NZ_FOIT01000005.1"/>
</dbReference>
<evidence type="ECO:0000256" key="13">
    <source>
        <dbReference type="RuleBase" id="RU365096"/>
    </source>
</evidence>
<gene>
    <name evidence="15" type="ORF">SAMN05192557_1758</name>
</gene>
<name>A0A662Z6W5_9STAP</name>
<keyword evidence="12 13" id="KW-0326">Glycosidase</keyword>
<dbReference type="GO" id="GO:0032357">
    <property type="term" value="F:oxidized purine DNA binding"/>
    <property type="evidence" value="ECO:0007669"/>
    <property type="project" value="TreeGrafter"/>
</dbReference>
<dbReference type="GO" id="GO:0006284">
    <property type="term" value="P:base-excision repair"/>
    <property type="evidence" value="ECO:0007669"/>
    <property type="project" value="UniProtKB-UniRule"/>
</dbReference>
<dbReference type="SMART" id="SM00478">
    <property type="entry name" value="ENDO3c"/>
    <property type="match status" value="1"/>
</dbReference>
<dbReference type="CDD" id="cd00056">
    <property type="entry name" value="ENDO3c"/>
    <property type="match status" value="1"/>
</dbReference>
<dbReference type="InterPro" id="IPR023170">
    <property type="entry name" value="HhH_base_excis_C"/>
</dbReference>
<dbReference type="Gene3D" id="1.10.340.30">
    <property type="entry name" value="Hypothetical protein, domain 2"/>
    <property type="match status" value="1"/>
</dbReference>
<feature type="domain" description="HhH-GPD" evidence="14">
    <location>
        <begin position="38"/>
        <end position="188"/>
    </location>
</feature>
<evidence type="ECO:0000256" key="8">
    <source>
        <dbReference type="ARBA" id="ARBA00022801"/>
    </source>
</evidence>
<dbReference type="InterPro" id="IPR005760">
    <property type="entry name" value="A/G_AdeGlyc_MutY"/>
</dbReference>
<dbReference type="GO" id="GO:0000701">
    <property type="term" value="F:purine-specific mismatch base pair DNA N-glycosylase activity"/>
    <property type="evidence" value="ECO:0007669"/>
    <property type="project" value="UniProtKB-EC"/>
</dbReference>
<dbReference type="OrthoDB" id="9802365at2"/>
<keyword evidence="9 13" id="KW-0408">Iron</keyword>
<dbReference type="GO" id="GO:0051539">
    <property type="term" value="F:4 iron, 4 sulfur cluster binding"/>
    <property type="evidence" value="ECO:0007669"/>
    <property type="project" value="UniProtKB-UniRule"/>
</dbReference>
<accession>A0A662Z6W5</accession>
<dbReference type="SUPFAM" id="SSF55811">
    <property type="entry name" value="Nudix"/>
    <property type="match status" value="1"/>
</dbReference>
<keyword evidence="5" id="KW-0004">4Fe-4S</keyword>
<comment type="function">
    <text evidence="13">Adenine glycosylase active on G-A mispairs.</text>
</comment>
<dbReference type="AlphaFoldDB" id="A0A662Z6W5"/>
<dbReference type="PANTHER" id="PTHR42944">
    <property type="entry name" value="ADENINE DNA GLYCOSYLASE"/>
    <property type="match status" value="1"/>
</dbReference>
<dbReference type="InterPro" id="IPR003265">
    <property type="entry name" value="HhH-GPD_domain"/>
</dbReference>
<evidence type="ECO:0000256" key="11">
    <source>
        <dbReference type="ARBA" id="ARBA00023204"/>
    </source>
</evidence>
<evidence type="ECO:0000256" key="9">
    <source>
        <dbReference type="ARBA" id="ARBA00023004"/>
    </source>
</evidence>
<protein>
    <recommendedName>
        <fullName evidence="4 13">Adenine DNA glycosylase</fullName>
        <ecNumber evidence="3 13">3.2.2.31</ecNumber>
    </recommendedName>
</protein>
<dbReference type="PANTHER" id="PTHR42944:SF1">
    <property type="entry name" value="ADENINE DNA GLYCOSYLASE"/>
    <property type="match status" value="1"/>
</dbReference>
<dbReference type="InterPro" id="IPR015797">
    <property type="entry name" value="NUDIX_hydrolase-like_dom_sf"/>
</dbReference>
<evidence type="ECO:0000256" key="2">
    <source>
        <dbReference type="ARBA" id="ARBA00008343"/>
    </source>
</evidence>
<comment type="catalytic activity">
    <reaction evidence="1 13">
        <text>Hydrolyzes free adenine bases from 7,8-dihydro-8-oxoguanine:adenine mismatched double-stranded DNA, leaving an apurinic site.</text>
        <dbReference type="EC" id="3.2.2.31"/>
    </reaction>
</comment>
<reference evidence="15 16" key="1">
    <citation type="submission" date="2016-10" db="EMBL/GenBank/DDBJ databases">
        <authorList>
            <person name="Varghese N."/>
            <person name="Submissions S."/>
        </authorList>
    </citation>
    <scope>NUCLEOTIDE SEQUENCE [LARGE SCALE GENOMIC DNA]</scope>
    <source>
        <strain evidence="15 16">IBRC-M10081</strain>
    </source>
</reference>
<evidence type="ECO:0000313" key="15">
    <source>
        <dbReference type="EMBL" id="SEW12641.1"/>
    </source>
</evidence>
<dbReference type="CDD" id="cd03431">
    <property type="entry name" value="NUDIX_DNA_Glycosylase_C-MutY"/>
    <property type="match status" value="1"/>
</dbReference>
<dbReference type="InterPro" id="IPR003651">
    <property type="entry name" value="Endonuclease3_FeS-loop_motif"/>
</dbReference>
<dbReference type="SUPFAM" id="SSF48150">
    <property type="entry name" value="DNA-glycosylase"/>
    <property type="match status" value="1"/>
</dbReference>
<evidence type="ECO:0000313" key="16">
    <source>
        <dbReference type="Proteomes" id="UP000243605"/>
    </source>
</evidence>
<dbReference type="Proteomes" id="UP000243605">
    <property type="component" value="Unassembled WGS sequence"/>
</dbReference>
<dbReference type="GO" id="GO:0035485">
    <property type="term" value="F:adenine/guanine mispair binding"/>
    <property type="evidence" value="ECO:0007669"/>
    <property type="project" value="TreeGrafter"/>
</dbReference>
<keyword evidence="10" id="KW-0411">Iron-sulfur</keyword>
<evidence type="ECO:0000256" key="3">
    <source>
        <dbReference type="ARBA" id="ARBA00012045"/>
    </source>
</evidence>
<dbReference type="Pfam" id="PF00730">
    <property type="entry name" value="HhH-GPD"/>
    <property type="match status" value="1"/>
</dbReference>
<keyword evidence="6" id="KW-0479">Metal-binding</keyword>
<sequence>MNKVQLNKDLLEWFRASKRQLPWRETSDPFKIWMSEVMLQQTQVKTVIPYYNHFVRKYPTIDAIANAEEVSLLKDWEGLGYYNRIRNFHFATKEVQAKYNSIVPEEPHEFQSLRGVGPYIEGAVMSIAFNHKIAAVDGNVMRVYSRLHRYGEDISKQKTVKSIKRDIETWMSDDAGDFNEAMMELGATICTPRAPKCILCPLKSHCESFEHNDVLNYPVKAKQKPKKDTVYNVFIIQNQDGDFYLVEQTEDLLKGMYEFPKYDVDTSMDNIEDELNIEFTSQPTYLSQVKHVFTHKTWILEAYMIHTNETSEHFKSIDKIQKLPMSKGMQKVLALLEV</sequence>
<organism evidence="15 16">
    <name type="scientific">Aliicoccus persicus</name>
    <dbReference type="NCBI Taxonomy" id="930138"/>
    <lineage>
        <taxon>Bacteria</taxon>
        <taxon>Bacillati</taxon>
        <taxon>Bacillota</taxon>
        <taxon>Bacilli</taxon>
        <taxon>Bacillales</taxon>
        <taxon>Staphylococcaceae</taxon>
        <taxon>Aliicoccus</taxon>
    </lineage>
</organism>
<dbReference type="EC" id="3.2.2.31" evidence="3 13"/>
<dbReference type="Gene3D" id="1.10.1670.10">
    <property type="entry name" value="Helix-hairpin-Helix base-excision DNA repair enzymes (C-terminal)"/>
    <property type="match status" value="1"/>
</dbReference>
<dbReference type="GO" id="GO:0034039">
    <property type="term" value="F:8-oxo-7,8-dihydroguanine DNA N-glycosylase activity"/>
    <property type="evidence" value="ECO:0007669"/>
    <property type="project" value="TreeGrafter"/>
</dbReference>
<evidence type="ECO:0000256" key="1">
    <source>
        <dbReference type="ARBA" id="ARBA00000843"/>
    </source>
</evidence>
<keyword evidence="7 13" id="KW-0227">DNA damage</keyword>
<dbReference type="InterPro" id="IPR044298">
    <property type="entry name" value="MIG/MutY"/>
</dbReference>
<dbReference type="InterPro" id="IPR029119">
    <property type="entry name" value="MutY_C"/>
</dbReference>
<dbReference type="NCBIfam" id="TIGR01084">
    <property type="entry name" value="mutY"/>
    <property type="match status" value="1"/>
</dbReference>
<dbReference type="Gene3D" id="3.90.79.10">
    <property type="entry name" value="Nucleoside Triphosphate Pyrophosphohydrolase"/>
    <property type="match status" value="1"/>
</dbReference>
<comment type="similarity">
    <text evidence="2 13">Belongs to the Nth/MutY family.</text>
</comment>
<evidence type="ECO:0000256" key="12">
    <source>
        <dbReference type="ARBA" id="ARBA00023295"/>
    </source>
</evidence>
<evidence type="ECO:0000259" key="14">
    <source>
        <dbReference type="SMART" id="SM00478"/>
    </source>
</evidence>
<evidence type="ECO:0000256" key="6">
    <source>
        <dbReference type="ARBA" id="ARBA00022723"/>
    </source>
</evidence>
<evidence type="ECO:0000256" key="7">
    <source>
        <dbReference type="ARBA" id="ARBA00022763"/>
    </source>
</evidence>
<dbReference type="EMBL" id="FOIT01000005">
    <property type="protein sequence ID" value="SEW12641.1"/>
    <property type="molecule type" value="Genomic_DNA"/>
</dbReference>
<dbReference type="InterPro" id="IPR011257">
    <property type="entry name" value="DNA_glycosylase"/>
</dbReference>
<evidence type="ECO:0000256" key="5">
    <source>
        <dbReference type="ARBA" id="ARBA00022485"/>
    </source>
</evidence>
<keyword evidence="11" id="KW-0234">DNA repair</keyword>
<comment type="cofactor">
    <cofactor evidence="13">
        <name>[4Fe-4S] cluster</name>
        <dbReference type="ChEBI" id="CHEBI:49883"/>
    </cofactor>
    <text evidence="13">Binds 1 [4Fe-4S] cluster.</text>
</comment>
<dbReference type="SMART" id="SM00525">
    <property type="entry name" value="FES"/>
    <property type="match status" value="1"/>
</dbReference>
<proteinExistence type="inferred from homology"/>
<evidence type="ECO:0000256" key="4">
    <source>
        <dbReference type="ARBA" id="ARBA00022023"/>
    </source>
</evidence>
<evidence type="ECO:0000256" key="10">
    <source>
        <dbReference type="ARBA" id="ARBA00023014"/>
    </source>
</evidence>
<keyword evidence="8" id="KW-0378">Hydrolase</keyword>